<protein>
    <submittedName>
        <fullName evidence="1">Uncharacterized protein</fullName>
    </submittedName>
</protein>
<dbReference type="RefSeq" id="WP_007323988.1">
    <property type="nucleotide sequence ID" value="NZ_BAEE01000091.1"/>
</dbReference>
<gene>
    <name evidence="1" type="ORF">GOARA_091_00320</name>
</gene>
<evidence type="ECO:0000313" key="2">
    <source>
        <dbReference type="Proteomes" id="UP000035088"/>
    </source>
</evidence>
<keyword evidence="2" id="KW-1185">Reference proteome</keyword>
<dbReference type="Proteomes" id="UP000035088">
    <property type="component" value="Unassembled WGS sequence"/>
</dbReference>
<dbReference type="OrthoDB" id="4775251at2"/>
<sequence length="104" mass="11523">MTTASLRNGALSVQTTEQGLPLAIKVDDSQLQRDPSLLAKDLLRLCQQAAVRAGLERRRALEEAGVPSEIVAQLGLPTADQAARQEIRDEWEDEHETTTWMRSV</sequence>
<name>G7H7T9_9ACTN</name>
<dbReference type="AlphaFoldDB" id="G7H7T9"/>
<accession>G7H7T9</accession>
<reference evidence="1 2" key="1">
    <citation type="submission" date="2011-11" db="EMBL/GenBank/DDBJ databases">
        <title>Whole genome shotgun sequence of Gordonia araii NBRC 100433.</title>
        <authorList>
            <person name="Yoshida Y."/>
            <person name="Hosoyama A."/>
            <person name="Tsuchikane K."/>
            <person name="Katsumata H."/>
            <person name="Yamazaki S."/>
            <person name="Fujita N."/>
        </authorList>
    </citation>
    <scope>NUCLEOTIDE SEQUENCE [LARGE SCALE GENOMIC DNA]</scope>
    <source>
        <strain evidence="1 2">NBRC 100433</strain>
    </source>
</reference>
<dbReference type="EMBL" id="BAEE01000091">
    <property type="protein sequence ID" value="GAB11914.1"/>
    <property type="molecule type" value="Genomic_DNA"/>
</dbReference>
<dbReference type="STRING" id="1073574.GOARA_091_00320"/>
<proteinExistence type="predicted"/>
<organism evidence="1 2">
    <name type="scientific">Gordonia araii NBRC 100433</name>
    <dbReference type="NCBI Taxonomy" id="1073574"/>
    <lineage>
        <taxon>Bacteria</taxon>
        <taxon>Bacillati</taxon>
        <taxon>Actinomycetota</taxon>
        <taxon>Actinomycetes</taxon>
        <taxon>Mycobacteriales</taxon>
        <taxon>Gordoniaceae</taxon>
        <taxon>Gordonia</taxon>
    </lineage>
</organism>
<evidence type="ECO:0000313" key="1">
    <source>
        <dbReference type="EMBL" id="GAB11914.1"/>
    </source>
</evidence>
<comment type="caution">
    <text evidence="1">The sequence shown here is derived from an EMBL/GenBank/DDBJ whole genome shotgun (WGS) entry which is preliminary data.</text>
</comment>